<dbReference type="InParanoid" id="A0A078APU5"/>
<gene>
    <name evidence="3" type="primary">Contig688.g769</name>
    <name evidence="3" type="ORF">STYLEM_13046</name>
</gene>
<name>A0A078APU5_STYLE</name>
<dbReference type="GO" id="GO:0004791">
    <property type="term" value="F:thioredoxin-disulfide reductase (NADPH) activity"/>
    <property type="evidence" value="ECO:0007669"/>
    <property type="project" value="TreeGrafter"/>
</dbReference>
<dbReference type="EMBL" id="CCKQ01012375">
    <property type="protein sequence ID" value="CDW83991.1"/>
    <property type="molecule type" value="Genomic_DNA"/>
</dbReference>
<dbReference type="Gene3D" id="3.40.30.10">
    <property type="entry name" value="Glutaredoxin"/>
    <property type="match status" value="1"/>
</dbReference>
<accession>A0A078APU5</accession>
<dbReference type="InterPro" id="IPR012336">
    <property type="entry name" value="Thioredoxin-like_fold"/>
</dbReference>
<dbReference type="SUPFAM" id="SSF52833">
    <property type="entry name" value="Thioredoxin-like"/>
    <property type="match status" value="1"/>
</dbReference>
<feature type="domain" description="Thioredoxin-like fold" evidence="2">
    <location>
        <begin position="44"/>
        <end position="154"/>
    </location>
</feature>
<dbReference type="PANTHER" id="PTHR46472:SF1">
    <property type="entry name" value="NUCLEOREDOXIN"/>
    <property type="match status" value="1"/>
</dbReference>
<dbReference type="GO" id="GO:0005634">
    <property type="term" value="C:nucleus"/>
    <property type="evidence" value="ECO:0007669"/>
    <property type="project" value="TreeGrafter"/>
</dbReference>
<evidence type="ECO:0000256" key="1">
    <source>
        <dbReference type="SAM" id="MobiDB-lite"/>
    </source>
</evidence>
<proteinExistence type="predicted"/>
<sequence>MQQLLGSTLTKVEQNDAGSPGSIKGPGDYRKVDVDVLELLQKTQIIGLFFAAHWSGPCIGWGSLLQSFKNEMNQETNNFLEIVMVPMSGPTPDMIKYLGESSQEVQDEEKQLLDFLNSCQCLMIPIEEQHNIEQLKEKFFVQELPTFVVLDRFGSEVSKDGIADIKKLSKQQLITKWSENFKKEQLQQL</sequence>
<dbReference type="PANTHER" id="PTHR46472">
    <property type="entry name" value="NUCLEOREDOXIN"/>
    <property type="match status" value="1"/>
</dbReference>
<organism evidence="3 4">
    <name type="scientific">Stylonychia lemnae</name>
    <name type="common">Ciliate</name>
    <dbReference type="NCBI Taxonomy" id="5949"/>
    <lineage>
        <taxon>Eukaryota</taxon>
        <taxon>Sar</taxon>
        <taxon>Alveolata</taxon>
        <taxon>Ciliophora</taxon>
        <taxon>Intramacronucleata</taxon>
        <taxon>Spirotrichea</taxon>
        <taxon>Stichotrichia</taxon>
        <taxon>Sporadotrichida</taxon>
        <taxon>Oxytrichidae</taxon>
        <taxon>Stylonychinae</taxon>
        <taxon>Stylonychia</taxon>
    </lineage>
</organism>
<feature type="region of interest" description="Disordered" evidence="1">
    <location>
        <begin position="1"/>
        <end position="26"/>
    </location>
</feature>
<reference evidence="3 4" key="1">
    <citation type="submission" date="2014-06" db="EMBL/GenBank/DDBJ databases">
        <authorList>
            <person name="Swart Estienne"/>
        </authorList>
    </citation>
    <scope>NUCLEOTIDE SEQUENCE [LARGE SCALE GENOMIC DNA]</scope>
    <source>
        <strain evidence="3 4">130c</strain>
    </source>
</reference>
<dbReference type="OrthoDB" id="409136at2759"/>
<evidence type="ECO:0000313" key="3">
    <source>
        <dbReference type="EMBL" id="CDW83991.1"/>
    </source>
</evidence>
<dbReference type="GO" id="GO:0030178">
    <property type="term" value="P:negative regulation of Wnt signaling pathway"/>
    <property type="evidence" value="ECO:0007669"/>
    <property type="project" value="TreeGrafter"/>
</dbReference>
<dbReference type="Pfam" id="PF13905">
    <property type="entry name" value="Thioredoxin_8"/>
    <property type="match status" value="1"/>
</dbReference>
<keyword evidence="4" id="KW-1185">Reference proteome</keyword>
<evidence type="ECO:0000313" key="4">
    <source>
        <dbReference type="Proteomes" id="UP000039865"/>
    </source>
</evidence>
<dbReference type="AlphaFoldDB" id="A0A078APU5"/>
<dbReference type="InterPro" id="IPR036249">
    <property type="entry name" value="Thioredoxin-like_sf"/>
</dbReference>
<evidence type="ECO:0000259" key="2">
    <source>
        <dbReference type="Pfam" id="PF13905"/>
    </source>
</evidence>
<protein>
    <recommendedName>
        <fullName evidence="2">Thioredoxin-like fold domain-containing protein</fullName>
    </recommendedName>
</protein>
<feature type="compositionally biased region" description="Polar residues" evidence="1">
    <location>
        <begin position="1"/>
        <end position="12"/>
    </location>
</feature>
<dbReference type="Proteomes" id="UP000039865">
    <property type="component" value="Unassembled WGS sequence"/>
</dbReference>
<dbReference type="GO" id="GO:0031397">
    <property type="term" value="P:negative regulation of protein ubiquitination"/>
    <property type="evidence" value="ECO:0007669"/>
    <property type="project" value="TreeGrafter"/>
</dbReference>